<dbReference type="InterPro" id="IPR029068">
    <property type="entry name" value="Glyas_Bleomycin-R_OHBP_Dase"/>
</dbReference>
<dbReference type="SUPFAM" id="SSF54593">
    <property type="entry name" value="Glyoxalase/Bleomycin resistance protein/Dihydroxybiphenyl dioxygenase"/>
    <property type="match status" value="1"/>
</dbReference>
<dbReference type="InterPro" id="IPR028973">
    <property type="entry name" value="PhnB-like"/>
</dbReference>
<keyword evidence="3" id="KW-1185">Reference proteome</keyword>
<dbReference type="Gene3D" id="3.10.180.10">
    <property type="entry name" value="2,3-Dihydroxybiphenyl 1,2-Dioxygenase, domain 1"/>
    <property type="match status" value="1"/>
</dbReference>
<evidence type="ECO:0000259" key="1">
    <source>
        <dbReference type="Pfam" id="PF06983"/>
    </source>
</evidence>
<dbReference type="InterPro" id="IPR009725">
    <property type="entry name" value="3_dmu_93_MTrfase"/>
</dbReference>
<proteinExistence type="predicted"/>
<dbReference type="Pfam" id="PF06983">
    <property type="entry name" value="3-dmu-9_3-mt"/>
    <property type="match status" value="1"/>
</dbReference>
<evidence type="ECO:0000313" key="2">
    <source>
        <dbReference type="EMBL" id="TVZ06133.1"/>
    </source>
</evidence>
<gene>
    <name evidence="2" type="ORF">EAS64_01400</name>
</gene>
<feature type="domain" description="PhnB-like" evidence="1">
    <location>
        <begin position="3"/>
        <end position="117"/>
    </location>
</feature>
<dbReference type="CDD" id="cd06588">
    <property type="entry name" value="PhnB_like"/>
    <property type="match status" value="1"/>
</dbReference>
<evidence type="ECO:0000313" key="3">
    <source>
        <dbReference type="Proteomes" id="UP000460272"/>
    </source>
</evidence>
<comment type="caution">
    <text evidence="2">The sequence shown here is derived from an EMBL/GenBank/DDBJ whole genome shotgun (WGS) entry which is preliminary data.</text>
</comment>
<dbReference type="RefSeq" id="WP_145850887.1">
    <property type="nucleotide sequence ID" value="NZ_RPFW01000001.1"/>
</dbReference>
<name>A0A6P2C9A1_9ACTN</name>
<dbReference type="EMBL" id="RPFW01000001">
    <property type="protein sequence ID" value="TVZ06133.1"/>
    <property type="molecule type" value="Genomic_DNA"/>
</dbReference>
<reference evidence="2 3" key="1">
    <citation type="submission" date="2018-11" db="EMBL/GenBank/DDBJ databases">
        <title>Trebonia kvetii gen.nov., sp.nov., a novel acidophilic actinobacterium, and proposal of the new actinobacterial family Treboniaceae fam. nov.</title>
        <authorList>
            <person name="Rapoport D."/>
            <person name="Sagova-Mareckova M."/>
            <person name="Sedlacek I."/>
            <person name="Provaznik J."/>
            <person name="Kralova S."/>
            <person name="Pavlinic D."/>
            <person name="Benes V."/>
            <person name="Kopecky J."/>
        </authorList>
    </citation>
    <scope>NUCLEOTIDE SEQUENCE [LARGE SCALE GENOMIC DNA]</scope>
    <source>
        <strain evidence="2 3">15Tr583</strain>
    </source>
</reference>
<dbReference type="AlphaFoldDB" id="A0A6P2C9A1"/>
<sequence>MTRISPCLWFDGNGMEAAELYVSVIPGSRITDVSHYGSDQPGEEGTVMTVAFELAGQPYTALNGGPMYKFTEAISLQLYAADQEEVDRFTEQLTAGGGEVGPCGWIKDRFGVSWQIIPEAMMELLGDPNPVRANAAVQAMLKMMKIDIQGLRDAADAAAPSA</sequence>
<dbReference type="PANTHER" id="PTHR33990">
    <property type="entry name" value="PROTEIN YJDN-RELATED"/>
    <property type="match status" value="1"/>
</dbReference>
<dbReference type="PIRSF" id="PIRSF021700">
    <property type="entry name" value="3_dmu_93_MTrfase"/>
    <property type="match status" value="1"/>
</dbReference>
<dbReference type="Proteomes" id="UP000460272">
    <property type="component" value="Unassembled WGS sequence"/>
</dbReference>
<organism evidence="2 3">
    <name type="scientific">Trebonia kvetii</name>
    <dbReference type="NCBI Taxonomy" id="2480626"/>
    <lineage>
        <taxon>Bacteria</taxon>
        <taxon>Bacillati</taxon>
        <taxon>Actinomycetota</taxon>
        <taxon>Actinomycetes</taxon>
        <taxon>Streptosporangiales</taxon>
        <taxon>Treboniaceae</taxon>
        <taxon>Trebonia</taxon>
    </lineage>
</organism>
<dbReference type="OrthoDB" id="9806473at2"/>
<accession>A0A6P2C9A1</accession>
<protein>
    <submittedName>
        <fullName evidence="2">VOC family protein</fullName>
    </submittedName>
</protein>
<dbReference type="PANTHER" id="PTHR33990:SF2">
    <property type="entry name" value="PHNB-LIKE DOMAIN-CONTAINING PROTEIN"/>
    <property type="match status" value="1"/>
</dbReference>